<dbReference type="RefSeq" id="WP_116067150.1">
    <property type="nucleotide sequence ID" value="NZ_BONB01000006.1"/>
</dbReference>
<name>A0A3D9ZG51_9ACTN</name>
<proteinExistence type="predicted"/>
<gene>
    <name evidence="2" type="ORF">DFJ67_1432</name>
</gene>
<dbReference type="InterPro" id="IPR036291">
    <property type="entry name" value="NAD(P)-bd_dom_sf"/>
</dbReference>
<dbReference type="Gene3D" id="3.40.50.720">
    <property type="entry name" value="NAD(P)-binding Rossmann-like Domain"/>
    <property type="match status" value="1"/>
</dbReference>
<organism evidence="2 3">
    <name type="scientific">Asanoa ferruginea</name>
    <dbReference type="NCBI Taxonomy" id="53367"/>
    <lineage>
        <taxon>Bacteria</taxon>
        <taxon>Bacillati</taxon>
        <taxon>Actinomycetota</taxon>
        <taxon>Actinomycetes</taxon>
        <taxon>Micromonosporales</taxon>
        <taxon>Micromonosporaceae</taxon>
        <taxon>Asanoa</taxon>
    </lineage>
</organism>
<dbReference type="EMBL" id="QUMQ01000001">
    <property type="protein sequence ID" value="REF95474.1"/>
    <property type="molecule type" value="Genomic_DNA"/>
</dbReference>
<feature type="domain" description="NmrA-like" evidence="1">
    <location>
        <begin position="3"/>
        <end position="246"/>
    </location>
</feature>
<reference evidence="2 3" key="1">
    <citation type="submission" date="2018-08" db="EMBL/GenBank/DDBJ databases">
        <title>Sequencing the genomes of 1000 actinobacteria strains.</title>
        <authorList>
            <person name="Klenk H.-P."/>
        </authorList>
    </citation>
    <scope>NUCLEOTIDE SEQUENCE [LARGE SCALE GENOMIC DNA]</scope>
    <source>
        <strain evidence="2 3">DSM 44099</strain>
    </source>
</reference>
<keyword evidence="3" id="KW-1185">Reference proteome</keyword>
<sequence>MTTILVTGATGNVGAHVVRELRARAATVRALVRDPRAAAARLGDVDLVVGDLGDPASLRRALAGVDRVYLSAADGPRKVALETAMIDAAAEAGVDQIVKLSAMHADPASRLPAFRWHGEVEAHLERSGVPAVVLRPAFFMTNLLMVAEGVAHAGTLYAPTAGRPVAMVDIADVAAVAAVTLTTDGHAKRTYELTGPAAVTFSEVAVALAAATGRWVDYIDLTEEAARPRFEGAGLPDWLAEHLAGVFGLIRDGGFARVTGDVAAITGHPARGIGEFARANAAAFTPADR</sequence>
<dbReference type="SUPFAM" id="SSF51735">
    <property type="entry name" value="NAD(P)-binding Rossmann-fold domains"/>
    <property type="match status" value="1"/>
</dbReference>
<evidence type="ECO:0000313" key="2">
    <source>
        <dbReference type="EMBL" id="REF95474.1"/>
    </source>
</evidence>
<dbReference type="Proteomes" id="UP000256913">
    <property type="component" value="Unassembled WGS sequence"/>
</dbReference>
<dbReference type="Pfam" id="PF05368">
    <property type="entry name" value="NmrA"/>
    <property type="match status" value="1"/>
</dbReference>
<dbReference type="Gene3D" id="3.90.25.10">
    <property type="entry name" value="UDP-galactose 4-epimerase, domain 1"/>
    <property type="match status" value="1"/>
</dbReference>
<dbReference type="AlphaFoldDB" id="A0A3D9ZG51"/>
<protein>
    <submittedName>
        <fullName evidence="2">Uncharacterized protein YbjT (DUF2867 family)</fullName>
    </submittedName>
</protein>
<accession>A0A3D9ZG51</accession>
<dbReference type="OrthoDB" id="285016at2"/>
<evidence type="ECO:0000259" key="1">
    <source>
        <dbReference type="Pfam" id="PF05368"/>
    </source>
</evidence>
<dbReference type="CDD" id="cd05269">
    <property type="entry name" value="TMR_SDR_a"/>
    <property type="match status" value="1"/>
</dbReference>
<comment type="caution">
    <text evidence="2">The sequence shown here is derived from an EMBL/GenBank/DDBJ whole genome shotgun (WGS) entry which is preliminary data.</text>
</comment>
<dbReference type="PANTHER" id="PTHR43162">
    <property type="match status" value="1"/>
</dbReference>
<dbReference type="InterPro" id="IPR051604">
    <property type="entry name" value="Ergot_Alk_Oxidoreductase"/>
</dbReference>
<evidence type="ECO:0000313" key="3">
    <source>
        <dbReference type="Proteomes" id="UP000256913"/>
    </source>
</evidence>
<dbReference type="InterPro" id="IPR008030">
    <property type="entry name" value="NmrA-like"/>
</dbReference>
<dbReference type="PANTHER" id="PTHR43162:SF1">
    <property type="entry name" value="PRESTALK A DIFFERENTIATION PROTEIN A"/>
    <property type="match status" value="1"/>
</dbReference>